<keyword evidence="2" id="KW-0812">Transmembrane</keyword>
<sequence>MALGPTVEWQEIALLAGVLTAAAAPIVWVWRDGRSSIRDLHSRVDKLKEEVAADKLEAAKTFVSAEAVARVEKRLVASEERMAAAIERLGERIDRAMETLIERRRSRSP</sequence>
<gene>
    <name evidence="3" type="ORF">GGR16_001041</name>
</gene>
<reference evidence="3 4" key="1">
    <citation type="submission" date="2020-08" db="EMBL/GenBank/DDBJ databases">
        <title>Genomic Encyclopedia of Type Strains, Phase IV (KMG-IV): sequencing the most valuable type-strain genomes for metagenomic binning, comparative biology and taxonomic classification.</title>
        <authorList>
            <person name="Goeker M."/>
        </authorList>
    </citation>
    <scope>NUCLEOTIDE SEQUENCE [LARGE SCALE GENOMIC DNA]</scope>
    <source>
        <strain evidence="3 4">DSM 103737</strain>
    </source>
</reference>
<proteinExistence type="predicted"/>
<name>A0A840BRM9_9HYPH</name>
<evidence type="ECO:0000313" key="3">
    <source>
        <dbReference type="EMBL" id="MBB4016035.1"/>
    </source>
</evidence>
<evidence type="ECO:0000313" key="4">
    <source>
        <dbReference type="Proteomes" id="UP000577362"/>
    </source>
</evidence>
<dbReference type="Proteomes" id="UP000577362">
    <property type="component" value="Unassembled WGS sequence"/>
</dbReference>
<keyword evidence="2" id="KW-0472">Membrane</keyword>
<accession>A0A840BRM9</accession>
<keyword evidence="1" id="KW-0175">Coiled coil</keyword>
<comment type="caution">
    <text evidence="3">The sequence shown here is derived from an EMBL/GenBank/DDBJ whole genome shotgun (WGS) entry which is preliminary data.</text>
</comment>
<protein>
    <submittedName>
        <fullName evidence="3">Uncharacterized protein</fullName>
    </submittedName>
</protein>
<feature type="transmembrane region" description="Helical" evidence="2">
    <location>
        <begin position="12"/>
        <end position="30"/>
    </location>
</feature>
<dbReference type="EMBL" id="JACIEN010000001">
    <property type="protein sequence ID" value="MBB4016035.1"/>
    <property type="molecule type" value="Genomic_DNA"/>
</dbReference>
<keyword evidence="2" id="KW-1133">Transmembrane helix</keyword>
<organism evidence="3 4">
    <name type="scientific">Chelatococcus caeni</name>
    <dbReference type="NCBI Taxonomy" id="1348468"/>
    <lineage>
        <taxon>Bacteria</taxon>
        <taxon>Pseudomonadati</taxon>
        <taxon>Pseudomonadota</taxon>
        <taxon>Alphaproteobacteria</taxon>
        <taxon>Hyphomicrobiales</taxon>
        <taxon>Chelatococcaceae</taxon>
        <taxon>Chelatococcus</taxon>
    </lineage>
</organism>
<feature type="coiled-coil region" evidence="1">
    <location>
        <begin position="37"/>
        <end position="88"/>
    </location>
</feature>
<dbReference type="AlphaFoldDB" id="A0A840BRM9"/>
<evidence type="ECO:0000256" key="1">
    <source>
        <dbReference type="SAM" id="Coils"/>
    </source>
</evidence>
<evidence type="ECO:0000256" key="2">
    <source>
        <dbReference type="SAM" id="Phobius"/>
    </source>
</evidence>
<keyword evidence="4" id="KW-1185">Reference proteome</keyword>
<dbReference type="RefSeq" id="WP_183315893.1">
    <property type="nucleotide sequence ID" value="NZ_JACIEN010000001.1"/>
</dbReference>